<keyword evidence="4" id="KW-1185">Reference proteome</keyword>
<keyword evidence="1" id="KW-0732">Signal</keyword>
<dbReference type="PANTHER" id="PTHR34406">
    <property type="entry name" value="PROTEIN YCEI"/>
    <property type="match status" value="1"/>
</dbReference>
<organism evidence="3 4">
    <name type="scientific">Anaeromyxobacter oryzae</name>
    <dbReference type="NCBI Taxonomy" id="2918170"/>
    <lineage>
        <taxon>Bacteria</taxon>
        <taxon>Pseudomonadati</taxon>
        <taxon>Myxococcota</taxon>
        <taxon>Myxococcia</taxon>
        <taxon>Myxococcales</taxon>
        <taxon>Cystobacterineae</taxon>
        <taxon>Anaeromyxobacteraceae</taxon>
        <taxon>Anaeromyxobacter</taxon>
    </lineage>
</organism>
<dbReference type="Gene3D" id="2.40.128.110">
    <property type="entry name" value="Lipid/polyisoprenoid-binding, YceI-like"/>
    <property type="match status" value="1"/>
</dbReference>
<protein>
    <recommendedName>
        <fullName evidence="2">Lipid/polyisoprenoid-binding YceI-like domain-containing protein</fullName>
    </recommendedName>
</protein>
<dbReference type="SMART" id="SM00867">
    <property type="entry name" value="YceI"/>
    <property type="match status" value="1"/>
</dbReference>
<proteinExistence type="predicted"/>
<dbReference type="InterPro" id="IPR036761">
    <property type="entry name" value="TTHA0802/YceI-like_sf"/>
</dbReference>
<dbReference type="Pfam" id="PF04264">
    <property type="entry name" value="YceI"/>
    <property type="match status" value="1"/>
</dbReference>
<evidence type="ECO:0000256" key="1">
    <source>
        <dbReference type="SAM" id="SignalP"/>
    </source>
</evidence>
<feature type="chain" id="PRO_5045312196" description="Lipid/polyisoprenoid-binding YceI-like domain-containing protein" evidence="1">
    <location>
        <begin position="22"/>
        <end position="190"/>
    </location>
</feature>
<evidence type="ECO:0000259" key="2">
    <source>
        <dbReference type="SMART" id="SM00867"/>
    </source>
</evidence>
<dbReference type="Proteomes" id="UP001162891">
    <property type="component" value="Chromosome"/>
</dbReference>
<name>A0ABM7WUA0_9BACT</name>
<reference evidence="4" key="1">
    <citation type="journal article" date="2022" name="Int. J. Syst. Evol. Microbiol.">
        <title>Anaeromyxobacter oryzae sp. nov., Anaeromyxobacter diazotrophicus sp. nov. and Anaeromyxobacter paludicola sp. nov., isolated from paddy soils.</title>
        <authorList>
            <person name="Itoh H."/>
            <person name="Xu Z."/>
            <person name="Mise K."/>
            <person name="Masuda Y."/>
            <person name="Ushijima N."/>
            <person name="Hayakawa C."/>
            <person name="Shiratori Y."/>
            <person name="Senoo K."/>
        </authorList>
    </citation>
    <scope>NUCLEOTIDE SEQUENCE [LARGE SCALE GENOMIC DNA]</scope>
    <source>
        <strain evidence="4">Red232</strain>
    </source>
</reference>
<evidence type="ECO:0000313" key="4">
    <source>
        <dbReference type="Proteomes" id="UP001162891"/>
    </source>
</evidence>
<evidence type="ECO:0000313" key="3">
    <source>
        <dbReference type="EMBL" id="BDG03055.1"/>
    </source>
</evidence>
<sequence>MTALARLAALALALAPVIAPAADAPRTYDVAPGSTLGYRVVHKLHEVNAVTHAVEGKARVLPDGGVQVMVRARVDSFDSGNGNRDAHMREVTETARYPYVELKAVGSGVQLASSPATLDLVLRGEVTFHGQTHPVEVPVKVRLEPDGRGTVDASFPLSLEAYGVERPSLLFVKIEDRVVVSAKLLLQEER</sequence>
<accession>A0ABM7WUA0</accession>
<dbReference type="PANTHER" id="PTHR34406:SF1">
    <property type="entry name" value="PROTEIN YCEI"/>
    <property type="match status" value="1"/>
</dbReference>
<dbReference type="RefSeq" id="WP_248360734.1">
    <property type="nucleotide sequence ID" value="NZ_AP025591.1"/>
</dbReference>
<gene>
    <name evidence="3" type="ORF">AMOR_20510</name>
</gene>
<dbReference type="EMBL" id="AP025591">
    <property type="protein sequence ID" value="BDG03055.1"/>
    <property type="molecule type" value="Genomic_DNA"/>
</dbReference>
<dbReference type="InterPro" id="IPR007372">
    <property type="entry name" value="Lipid/polyisoprenoid-bd_YceI"/>
</dbReference>
<feature type="signal peptide" evidence="1">
    <location>
        <begin position="1"/>
        <end position="21"/>
    </location>
</feature>
<feature type="domain" description="Lipid/polyisoprenoid-binding YceI-like" evidence="2">
    <location>
        <begin position="27"/>
        <end position="187"/>
    </location>
</feature>
<dbReference type="SUPFAM" id="SSF101874">
    <property type="entry name" value="YceI-like"/>
    <property type="match status" value="1"/>
</dbReference>